<evidence type="ECO:0000313" key="8">
    <source>
        <dbReference type="Proteomes" id="UP000054454"/>
    </source>
</evidence>
<dbReference type="AlphaFoldDB" id="A0A0W4ZKI0"/>
<feature type="domain" description="Exocyst complex component Sec8 middle helical bundle" evidence="6">
    <location>
        <begin position="308"/>
        <end position="566"/>
    </location>
</feature>
<reference evidence="8" key="1">
    <citation type="journal article" date="2016" name="Nat. Commun.">
        <title>Genome analysis of three Pneumocystis species reveals adaptation mechanisms to life exclusively in mammalian hosts.</title>
        <authorList>
            <person name="Ma L."/>
            <person name="Chen Z."/>
            <person name="Huang D.W."/>
            <person name="Kutty G."/>
            <person name="Ishihara M."/>
            <person name="Wang H."/>
            <person name="Abouelleil A."/>
            <person name="Bishop L."/>
            <person name="Davey E."/>
            <person name="Deng R."/>
            <person name="Deng X."/>
            <person name="Fan L."/>
            <person name="Fantoni G."/>
            <person name="Fitzgerald M."/>
            <person name="Gogineni E."/>
            <person name="Goldberg J.M."/>
            <person name="Handley G."/>
            <person name="Hu X."/>
            <person name="Huber C."/>
            <person name="Jiao X."/>
            <person name="Jones K."/>
            <person name="Levin J.Z."/>
            <person name="Liu Y."/>
            <person name="Macdonald P."/>
            <person name="Melnikov A."/>
            <person name="Raley C."/>
            <person name="Sassi M."/>
            <person name="Sherman B.T."/>
            <person name="Song X."/>
            <person name="Sykes S."/>
            <person name="Tran B."/>
            <person name="Walsh L."/>
            <person name="Xia Y."/>
            <person name="Yang J."/>
            <person name="Young S."/>
            <person name="Zeng Q."/>
            <person name="Zheng X."/>
            <person name="Stephens R."/>
            <person name="Nusbaum C."/>
            <person name="Birren B.W."/>
            <person name="Azadi P."/>
            <person name="Lempicki R.A."/>
            <person name="Cuomo C.A."/>
            <person name="Kovacs J.A."/>
        </authorList>
    </citation>
    <scope>NUCLEOTIDE SEQUENCE [LARGE SCALE GENOMIC DNA]</scope>
    <source>
        <strain evidence="8">B80</strain>
    </source>
</reference>
<evidence type="ECO:0000256" key="2">
    <source>
        <dbReference type="ARBA" id="ARBA00022483"/>
    </source>
</evidence>
<dbReference type="InterPro" id="IPR007191">
    <property type="entry name" value="Sec8_exocyst_N"/>
</dbReference>
<gene>
    <name evidence="7" type="ORF">T552_01505</name>
</gene>
<dbReference type="InterPro" id="IPR039682">
    <property type="entry name" value="Sec8/EXOC4"/>
</dbReference>
<dbReference type="GO" id="GO:0000145">
    <property type="term" value="C:exocyst"/>
    <property type="evidence" value="ECO:0007669"/>
    <property type="project" value="UniProtKB-UniRule"/>
</dbReference>
<feature type="domain" description="Exocyst complex component Sec8 N-terminal" evidence="5">
    <location>
        <begin position="56"/>
        <end position="194"/>
    </location>
</feature>
<keyword evidence="8" id="KW-1185">Reference proteome</keyword>
<dbReference type="GO" id="GO:0015031">
    <property type="term" value="P:protein transport"/>
    <property type="evidence" value="ECO:0007669"/>
    <property type="project" value="UniProtKB-KW"/>
</dbReference>
<keyword evidence="1 4" id="KW-0813">Transport</keyword>
<keyword evidence="2 4" id="KW-0268">Exocytosis</keyword>
<dbReference type="Proteomes" id="UP000054454">
    <property type="component" value="Unassembled WGS sequence"/>
</dbReference>
<dbReference type="EMBL" id="LFVZ01000006">
    <property type="protein sequence ID" value="KTW28876.1"/>
    <property type="molecule type" value="Genomic_DNA"/>
</dbReference>
<dbReference type="GeneID" id="28936290"/>
<protein>
    <recommendedName>
        <fullName evidence="4">Exocyst complex component Sec8</fullName>
    </recommendedName>
</protein>
<dbReference type="Pfam" id="PF04048">
    <property type="entry name" value="Sec8_N"/>
    <property type="match status" value="1"/>
</dbReference>
<evidence type="ECO:0000259" key="5">
    <source>
        <dbReference type="Pfam" id="PF04048"/>
    </source>
</evidence>
<comment type="caution">
    <text evidence="7">The sequence shown here is derived from an EMBL/GenBank/DDBJ whole genome shotgun (WGS) entry which is preliminary data.</text>
</comment>
<evidence type="ECO:0000256" key="1">
    <source>
        <dbReference type="ARBA" id="ARBA00022448"/>
    </source>
</evidence>
<evidence type="ECO:0000256" key="4">
    <source>
        <dbReference type="RuleBase" id="RU367079"/>
    </source>
</evidence>
<dbReference type="GO" id="GO:0006904">
    <property type="term" value="P:vesicle docking involved in exocytosis"/>
    <property type="evidence" value="ECO:0007669"/>
    <property type="project" value="InterPro"/>
</dbReference>
<dbReference type="OrthoDB" id="272977at2759"/>
<organism evidence="7 8">
    <name type="scientific">Pneumocystis carinii (strain B80)</name>
    <name type="common">Rat pneumocystis pneumonia agent</name>
    <name type="synonym">Pneumocystis carinii f. sp. carinii</name>
    <dbReference type="NCBI Taxonomy" id="1408658"/>
    <lineage>
        <taxon>Eukaryota</taxon>
        <taxon>Fungi</taxon>
        <taxon>Dikarya</taxon>
        <taxon>Ascomycota</taxon>
        <taxon>Taphrinomycotina</taxon>
        <taxon>Pneumocystomycetes</taxon>
        <taxon>Pneumocystaceae</taxon>
        <taxon>Pneumocystis</taxon>
    </lineage>
</organism>
<evidence type="ECO:0000313" key="7">
    <source>
        <dbReference type="EMBL" id="KTW28876.1"/>
    </source>
</evidence>
<dbReference type="RefSeq" id="XP_018226243.1">
    <property type="nucleotide sequence ID" value="XM_018370087.1"/>
</dbReference>
<dbReference type="Pfam" id="PF20652">
    <property type="entry name" value="Sec8_C"/>
    <property type="match status" value="1"/>
</dbReference>
<evidence type="ECO:0000256" key="3">
    <source>
        <dbReference type="ARBA" id="ARBA00022927"/>
    </source>
</evidence>
<dbReference type="GO" id="GO:0006612">
    <property type="term" value="P:protein targeting to membrane"/>
    <property type="evidence" value="ECO:0007669"/>
    <property type="project" value="UniProtKB-UniRule"/>
</dbReference>
<dbReference type="VEuPathDB" id="FungiDB:T552_01505"/>
<dbReference type="PANTHER" id="PTHR14146:SF0">
    <property type="entry name" value="EXOCYST COMPLEX COMPONENT 4"/>
    <property type="match status" value="1"/>
</dbReference>
<comment type="function">
    <text evidence="4">Component of the exocyst complex involved in the docking of exocytic vesicles with fusion sites on the plasma membrane.</text>
</comment>
<sequence length="1040" mass="122348">MEYYREYLNITENNIKESQEKANERKVESWKQSYKEGLNRGDIVNKTEKYELSEEIEDILQYIKEKWNSLTKEECNSVVSALELFDKSSLGKDYNAFKETYQRLQKAFKSIINEHYDEFSSSIGTFEMIMQNIAKSLEKTNEINEMILESQERFSFKENDLNHIYQHSSQLKETLRILKAIDDFRRIPDILEKHISEKKFLTAINLLREAQQITEKYEMSKIGALADIKQYISGQKNSLMDIILEELHNHLYLKSPYCDAYWAPYVIGKEELPIPNALKRNKESQSNTYFSYDNENLQSEVKKNNVYNPEVDSEEYIRMLTKALYLLDVFPVAIDIIVQRLPVEIYQLIDKTINEVEQRDLNLLQNMFPKQKSLNIIDTDFSEDIMKSEILKDFFWTLYSKLIAVLNRYNIMYIYISDLSSIQSEENEGITSGLVSFNFLNIWKPIESEIQTLLSNYVVDGPCQIISTSSNFISFNDMFDEKKDIRRTKMFNIRNINENSKDFNDALDDLKNILNSSVVYLMLRGKNVKDKMNPIPYDLKETSFTAHRMLVKSSVFNIEALFKPTLAFLRKCQDTTFLKLCAPDSIITPFLDEFLSNTFFPQLKDIIQEISNQSILDFDVFQIYENWSIYSTNYVLKSAVSLLALITNLSKILNSISYNNEDYSYILLDILIKYYNKCSLKYKELISLANHITGNDKTIVKNIKKMSEIWSDNEELKELLKQFLDDSITLDNFSVMETEKEFSLKNKVPLKYNDIQWDKQVLESLGILYHTLKWILDMITSNSNIKTNLSTDSHKQILKSFFKPSNKVVSILRNESDNSEFYMKSESIEKLEAILVNFKELSKTILFTIRIEIRCHVMYYIEKVVRDGNYYLDHSIPKPDLYLLELNTELLEYNEQLNSCLQYDEYLFVFYGLPYLIDNLLVLSAENIKKMNTIGSEKMLLNIMILQQNLKNVIRDVENVKLEKSIHYYELLKLGPKNLLEEAKKPSNIFTYDEVKTLLHLQYSEDLVKADELNRPDITMTLKHSLNENLIELNEYLWQK</sequence>
<dbReference type="GO" id="GO:0006893">
    <property type="term" value="P:Golgi to plasma membrane transport"/>
    <property type="evidence" value="ECO:0007669"/>
    <property type="project" value="TreeGrafter"/>
</dbReference>
<comment type="similarity">
    <text evidence="4">Belongs to the SEC8 family.</text>
</comment>
<dbReference type="GO" id="GO:0090522">
    <property type="term" value="P:vesicle tethering involved in exocytosis"/>
    <property type="evidence" value="ECO:0007669"/>
    <property type="project" value="UniProtKB-UniRule"/>
</dbReference>
<proteinExistence type="inferred from homology"/>
<evidence type="ECO:0000259" key="6">
    <source>
        <dbReference type="Pfam" id="PF20652"/>
    </source>
</evidence>
<dbReference type="InterPro" id="IPR048630">
    <property type="entry name" value="Sec8_M"/>
</dbReference>
<dbReference type="PANTHER" id="PTHR14146">
    <property type="entry name" value="EXOCYST COMPLEX COMPONENT 4"/>
    <property type="match status" value="1"/>
</dbReference>
<keyword evidence="3 4" id="KW-0653">Protein transport</keyword>
<name>A0A0W4ZKI0_PNEC8</name>
<accession>A0A0W4ZKI0</accession>